<reference evidence="2" key="2">
    <citation type="submission" date="2020-11" db="EMBL/GenBank/DDBJ databases">
        <authorList>
            <person name="McCartney M.A."/>
            <person name="Auch B."/>
            <person name="Kono T."/>
            <person name="Mallez S."/>
            <person name="Becker A."/>
            <person name="Gohl D.M."/>
            <person name="Silverstein K.A.T."/>
            <person name="Koren S."/>
            <person name="Bechman K.B."/>
            <person name="Herman A."/>
            <person name="Abrahante J.E."/>
            <person name="Garbe J."/>
        </authorList>
    </citation>
    <scope>NUCLEOTIDE SEQUENCE</scope>
    <source>
        <strain evidence="2">Duluth1</strain>
        <tissue evidence="2">Whole animal</tissue>
    </source>
</reference>
<feature type="compositionally biased region" description="Basic residues" evidence="1">
    <location>
        <begin position="60"/>
        <end position="69"/>
    </location>
</feature>
<reference evidence="2" key="1">
    <citation type="journal article" date="2019" name="bioRxiv">
        <title>The Genome of the Zebra Mussel, Dreissena polymorpha: A Resource for Invasive Species Research.</title>
        <authorList>
            <person name="McCartney M.A."/>
            <person name="Auch B."/>
            <person name="Kono T."/>
            <person name="Mallez S."/>
            <person name="Zhang Y."/>
            <person name="Obille A."/>
            <person name="Becker A."/>
            <person name="Abrahante J.E."/>
            <person name="Garbe J."/>
            <person name="Badalamenti J.P."/>
            <person name="Herman A."/>
            <person name="Mangelson H."/>
            <person name="Liachko I."/>
            <person name="Sullivan S."/>
            <person name="Sone E.D."/>
            <person name="Koren S."/>
            <person name="Silverstein K.A.T."/>
            <person name="Beckman K.B."/>
            <person name="Gohl D.M."/>
        </authorList>
    </citation>
    <scope>NUCLEOTIDE SEQUENCE</scope>
    <source>
        <strain evidence="2">Duluth1</strain>
        <tissue evidence="2">Whole animal</tissue>
    </source>
</reference>
<accession>A0A9D4GH26</accession>
<name>A0A9D4GH26_DREPO</name>
<gene>
    <name evidence="2" type="ORF">DPMN_143888</name>
</gene>
<feature type="region of interest" description="Disordered" evidence="1">
    <location>
        <begin position="44"/>
        <end position="69"/>
    </location>
</feature>
<proteinExistence type="predicted"/>
<evidence type="ECO:0000313" key="2">
    <source>
        <dbReference type="EMBL" id="KAH3815366.1"/>
    </source>
</evidence>
<organism evidence="2 3">
    <name type="scientific">Dreissena polymorpha</name>
    <name type="common">Zebra mussel</name>
    <name type="synonym">Mytilus polymorpha</name>
    <dbReference type="NCBI Taxonomy" id="45954"/>
    <lineage>
        <taxon>Eukaryota</taxon>
        <taxon>Metazoa</taxon>
        <taxon>Spiralia</taxon>
        <taxon>Lophotrochozoa</taxon>
        <taxon>Mollusca</taxon>
        <taxon>Bivalvia</taxon>
        <taxon>Autobranchia</taxon>
        <taxon>Heteroconchia</taxon>
        <taxon>Euheterodonta</taxon>
        <taxon>Imparidentia</taxon>
        <taxon>Neoheterodontei</taxon>
        <taxon>Myida</taxon>
        <taxon>Dreissenoidea</taxon>
        <taxon>Dreissenidae</taxon>
        <taxon>Dreissena</taxon>
    </lineage>
</organism>
<dbReference type="AlphaFoldDB" id="A0A9D4GH26"/>
<comment type="caution">
    <text evidence="2">The sequence shown here is derived from an EMBL/GenBank/DDBJ whole genome shotgun (WGS) entry which is preliminary data.</text>
</comment>
<sequence length="69" mass="7648">MLAFINVKIHAEAVLLTRWKTQTSGKVAVNFAQPRRLLSAMTSYAFGNPSLPDPPDNGDKKRKRKPPNG</sequence>
<dbReference type="Proteomes" id="UP000828390">
    <property type="component" value="Unassembled WGS sequence"/>
</dbReference>
<protein>
    <submittedName>
        <fullName evidence="2">Uncharacterized protein</fullName>
    </submittedName>
</protein>
<evidence type="ECO:0000256" key="1">
    <source>
        <dbReference type="SAM" id="MobiDB-lite"/>
    </source>
</evidence>
<dbReference type="EMBL" id="JAIWYP010000006">
    <property type="protein sequence ID" value="KAH3815366.1"/>
    <property type="molecule type" value="Genomic_DNA"/>
</dbReference>
<keyword evidence="3" id="KW-1185">Reference proteome</keyword>
<evidence type="ECO:0000313" key="3">
    <source>
        <dbReference type="Proteomes" id="UP000828390"/>
    </source>
</evidence>